<dbReference type="Pfam" id="PF00097">
    <property type="entry name" value="zf-C3HC4"/>
    <property type="match status" value="1"/>
</dbReference>
<dbReference type="GO" id="GO:0033503">
    <property type="term" value="C:HULC complex"/>
    <property type="evidence" value="ECO:0007669"/>
    <property type="project" value="TreeGrafter"/>
</dbReference>
<dbReference type="InterPro" id="IPR025958">
    <property type="entry name" value="SID1_TM_fam"/>
</dbReference>
<comment type="similarity">
    <text evidence="6">Belongs to the SID1 family.</text>
</comment>
<dbReference type="PANTHER" id="PTHR23163">
    <property type="entry name" value="RING FINGER PROTEIN-RELATED"/>
    <property type="match status" value="1"/>
</dbReference>
<evidence type="ECO:0000256" key="7">
    <source>
        <dbReference type="ARBA" id="ARBA00022679"/>
    </source>
</evidence>
<dbReference type="PROSITE" id="PS50089">
    <property type="entry name" value="ZF_RING_2"/>
    <property type="match status" value="1"/>
</dbReference>
<feature type="region of interest" description="Disordered" evidence="23">
    <location>
        <begin position="1"/>
        <end position="55"/>
    </location>
</feature>
<evidence type="ECO:0000259" key="25">
    <source>
        <dbReference type="PROSITE" id="PS50089"/>
    </source>
</evidence>
<dbReference type="FunCoup" id="A0A2P6MMQ5">
    <property type="interactions" value="376"/>
</dbReference>
<dbReference type="Proteomes" id="UP000241769">
    <property type="component" value="Unassembled WGS sequence"/>
</dbReference>
<feature type="domain" description="RING-type" evidence="25">
    <location>
        <begin position="1282"/>
        <end position="1320"/>
    </location>
</feature>
<evidence type="ECO:0000256" key="24">
    <source>
        <dbReference type="SAM" id="Phobius"/>
    </source>
</evidence>
<keyword evidence="14 21" id="KW-0156">Chromatin regulator</keyword>
<dbReference type="InterPro" id="IPR018957">
    <property type="entry name" value="Znf_C3HC4_RING-type"/>
</dbReference>
<dbReference type="InterPro" id="IPR013083">
    <property type="entry name" value="Znf_RING/FYVE/PHD"/>
</dbReference>
<evidence type="ECO:0000256" key="11">
    <source>
        <dbReference type="ARBA" id="ARBA00022771"/>
    </source>
</evidence>
<keyword evidence="13 21" id="KW-0862">Zinc</keyword>
<evidence type="ECO:0000256" key="3">
    <source>
        <dbReference type="ARBA" id="ARBA00004141"/>
    </source>
</evidence>
<comment type="catalytic activity">
    <reaction evidence="1 21">
        <text>S-ubiquitinyl-[E2 ubiquitin-conjugating enzyme]-L-cysteine + [acceptor protein]-L-lysine = [E2 ubiquitin-conjugating enzyme]-L-cysteine + N(6)-ubiquitinyl-[acceptor protein]-L-lysine.</text>
        <dbReference type="EC" id="2.3.2.27"/>
    </reaction>
</comment>
<dbReference type="PROSITE" id="PS00518">
    <property type="entry name" value="ZF_RING_1"/>
    <property type="match status" value="1"/>
</dbReference>
<feature type="transmembrane region" description="Helical" evidence="24">
    <location>
        <begin position="151"/>
        <end position="170"/>
    </location>
</feature>
<feature type="transmembrane region" description="Helical" evidence="24">
    <location>
        <begin position="100"/>
        <end position="120"/>
    </location>
</feature>
<proteinExistence type="inferred from homology"/>
<feature type="transmembrane region" description="Helical" evidence="24">
    <location>
        <begin position="351"/>
        <end position="372"/>
    </location>
</feature>
<sequence>MKKKKTTYGSQDVSGTSPSPNGMFPLSEGSPSPESGSPVLSGEKKSRLRQMTEQSKLVRGYDEEKAEMEVTRPAHFGEVLRIPIKATPTTPVYLKNFWKMLLLVAIFYVVPSIQFVIIQYTEFSQSGNQDVCYFNFKCAQKVAGMFAFNNILSNILYILLGIGFNVMIVIDSKRKAKNETLGVGLHNDMSLYYCLGWCLMLEGFFSGLYHVCPSRLNFQFDTTFMVIGASMLFLALYQKRQPTLLVYTSFAIVILFNTAALLPISAVTFWIIVLVLWTYLSILGSYSMYFYKRIRYDRNMLYSLFFQITHPALPAEKVRFLFITIGNGINYTLLGWATWNGIQMESTKEFPTYLLALAVLDTLIYIIYYIVMKYRSGERVYPRCWLILMFMVVTAGSALNFFTIGTTNKFLSPAQSRALNKPCVVFNFFDDHDVWHFLSSFAILFLYLAVYCDYKNWIHIKTAEMEDDTGLPRKKRGAAEGGTDRPSKKASVSEEPALEWNEETLRYQNKAMINKIELYRQEIAHLNQRIDSSNKRAENNNECLTIADLAWKQLHEGLRQTLSGVTQSHGTESMRQYDRKPSTRGNSFINSLLNSYKDDAEMDDYTSDHKKVRSFYQERSKVISQIMGQIVEMMEEQNKHIRELEASIKSNSPEEKLRLALSEADRLRNEKASLSSTLDEVRSQNVALRASDSKSRGVIMKLEDKIKNIYGQIEDCHDQIEDDQADAAKEQLKQVKEETEREKSQNTTVVVKTEGESNGKLQMNNVPGDVTAEMAELIAQNKVKGSHLERMQEEKVALAREAESLRAELNNLPLHRVTSSRPYQQLYHQIAYLTNQNDILRRDCEGLTSDLKMERQKVMEERERGSQGLREEREVREKSNRMREEDIQRLRRERDELRGKVKVLEGSMYSRSTVQSLKEQLQQRDSDYNKMKEQMEKLREDSKKLAAIREETRRGQEKLNETLDQRNYEIKDLQGKLREMEKRQAKKQWEERERELKVIIEVYQRESKDRRELHERYRDEVLRLEDRLRISGGHDSDSQYVRDLEVRVNELEDKKKDLTARLVKAERLCKEMKQQNDTQKIANETFTNELAEVTQAYEDSVEQNKKLTSQLLDKEDSLTRFIADSIKREQQQQTAGQDRESLVEQYRQLKDRSAMQDESMARVESKTKLLEAQLRKALDEYRMKEEMMASKYRQMAENESHLTKSTVQRLEDELKDLRIRLQEKVSLAEKEEFKSSSLEEKIEGLNAKISNMKERGYVDNVESDDKDFWKQSYQYIQNKFKCSVCNDREKDHIITRCCHAFCGTCLRKKIELRSRKCPHCGKPFAEQDVHPFF</sequence>
<evidence type="ECO:0000256" key="19">
    <source>
        <dbReference type="ARBA" id="ARBA00023242"/>
    </source>
</evidence>
<feature type="compositionally biased region" description="Low complexity" evidence="23">
    <location>
        <begin position="25"/>
        <end position="41"/>
    </location>
</feature>
<keyword evidence="16 21" id="KW-0175">Coiled coil</keyword>
<keyword evidence="9 21" id="KW-0479">Metal-binding</keyword>
<dbReference type="Gene3D" id="3.30.40.10">
    <property type="entry name" value="Zinc/RING finger domain, C3HC4 (zinc finger)"/>
    <property type="match status" value="1"/>
</dbReference>
<keyword evidence="11 20" id="KW-0863">Zinc-finger</keyword>
<comment type="similarity">
    <text evidence="5 21">Belongs to the BRE1 family.</text>
</comment>
<dbReference type="EMBL" id="MDYQ01000718">
    <property type="protein sequence ID" value="PRP72989.1"/>
    <property type="molecule type" value="Genomic_DNA"/>
</dbReference>
<gene>
    <name evidence="26" type="ORF">PROFUN_14652</name>
</gene>
<dbReference type="Pfam" id="PF13965">
    <property type="entry name" value="SID-1_RNA_chan"/>
    <property type="match status" value="1"/>
</dbReference>
<keyword evidence="27" id="KW-1185">Reference proteome</keyword>
<dbReference type="GO" id="GO:0008270">
    <property type="term" value="F:zinc ion binding"/>
    <property type="evidence" value="ECO:0007669"/>
    <property type="project" value="UniProtKB-KW"/>
</dbReference>
<feature type="transmembrane region" description="Helical" evidence="24">
    <location>
        <begin position="270"/>
        <end position="291"/>
    </location>
</feature>
<keyword evidence="17 24" id="KW-0472">Membrane</keyword>
<feature type="coiled-coil region" evidence="22">
    <location>
        <begin position="657"/>
        <end position="684"/>
    </location>
</feature>
<feature type="coiled-coil region" evidence="22">
    <location>
        <begin position="1160"/>
        <end position="1255"/>
    </location>
</feature>
<evidence type="ECO:0000256" key="22">
    <source>
        <dbReference type="SAM" id="Coils"/>
    </source>
</evidence>
<feature type="region of interest" description="Disordered" evidence="23">
    <location>
        <begin position="469"/>
        <end position="496"/>
    </location>
</feature>
<feature type="coiled-coil region" evidence="22">
    <location>
        <begin position="718"/>
        <end position="745"/>
    </location>
</feature>
<evidence type="ECO:0000256" key="10">
    <source>
        <dbReference type="ARBA" id="ARBA00022729"/>
    </source>
</evidence>
<dbReference type="CDD" id="cd16499">
    <property type="entry name" value="RING-HC_Bre1-like"/>
    <property type="match status" value="1"/>
</dbReference>
<dbReference type="SUPFAM" id="SSF57850">
    <property type="entry name" value="RING/U-box"/>
    <property type="match status" value="1"/>
</dbReference>
<evidence type="ECO:0000256" key="12">
    <source>
        <dbReference type="ARBA" id="ARBA00022786"/>
    </source>
</evidence>
<dbReference type="STRING" id="1890364.A0A2P6MMQ5"/>
<evidence type="ECO:0000256" key="13">
    <source>
        <dbReference type="ARBA" id="ARBA00022833"/>
    </source>
</evidence>
<feature type="transmembrane region" description="Helical" evidence="24">
    <location>
        <begin position="320"/>
        <end position="339"/>
    </location>
</feature>
<dbReference type="OrthoDB" id="416618at2759"/>
<dbReference type="InterPro" id="IPR013956">
    <property type="entry name" value="E3_ubiquit_lig_Bre1"/>
</dbReference>
<evidence type="ECO:0000256" key="1">
    <source>
        <dbReference type="ARBA" id="ARBA00000900"/>
    </source>
</evidence>
<feature type="coiled-coil region" evidence="22">
    <location>
        <begin position="509"/>
        <end position="536"/>
    </location>
</feature>
<comment type="pathway">
    <text evidence="4 21">Protein modification; protein ubiquitination.</text>
</comment>
<comment type="subcellular location">
    <subcellularLocation>
        <location evidence="3">Membrane</location>
        <topology evidence="3">Multi-pass membrane protein</topology>
    </subcellularLocation>
    <subcellularLocation>
        <location evidence="2 21">Nucleus</location>
    </subcellularLocation>
</comment>
<feature type="compositionally biased region" description="Polar residues" evidence="23">
    <location>
        <begin position="7"/>
        <end position="20"/>
    </location>
</feature>
<dbReference type="InterPro" id="IPR001841">
    <property type="entry name" value="Znf_RING"/>
</dbReference>
<dbReference type="PANTHER" id="PTHR23163:SF0">
    <property type="entry name" value="E3 UBIQUITIN-PROTEIN LIGASE BRE1"/>
    <property type="match status" value="1"/>
</dbReference>
<feature type="region of interest" description="Disordered" evidence="23">
    <location>
        <begin position="565"/>
        <end position="584"/>
    </location>
</feature>
<evidence type="ECO:0000313" key="26">
    <source>
        <dbReference type="EMBL" id="PRP72989.1"/>
    </source>
</evidence>
<evidence type="ECO:0000256" key="17">
    <source>
        <dbReference type="ARBA" id="ARBA00023136"/>
    </source>
</evidence>
<dbReference type="GO" id="GO:0005634">
    <property type="term" value="C:nucleus"/>
    <property type="evidence" value="ECO:0007669"/>
    <property type="project" value="UniProtKB-SubCell"/>
</dbReference>
<dbReference type="GO" id="GO:0006325">
    <property type="term" value="P:chromatin organization"/>
    <property type="evidence" value="ECO:0007669"/>
    <property type="project" value="UniProtKB-KW"/>
</dbReference>
<keyword evidence="10" id="KW-0732">Signal</keyword>
<reference evidence="26 27" key="1">
    <citation type="journal article" date="2018" name="Genome Biol. Evol.">
        <title>Multiple Roots of Fruiting Body Formation in Amoebozoa.</title>
        <authorList>
            <person name="Hillmann F."/>
            <person name="Forbes G."/>
            <person name="Novohradska S."/>
            <person name="Ferling I."/>
            <person name="Riege K."/>
            <person name="Groth M."/>
            <person name="Westermann M."/>
            <person name="Marz M."/>
            <person name="Spaller T."/>
            <person name="Winckler T."/>
            <person name="Schaap P."/>
            <person name="Glockner G."/>
        </authorList>
    </citation>
    <scope>NUCLEOTIDE SEQUENCE [LARGE SCALE GENOMIC DNA]</scope>
    <source>
        <strain evidence="26 27">Jena</strain>
    </source>
</reference>
<feature type="region of interest" description="Disordered" evidence="23">
    <location>
        <begin position="859"/>
        <end position="884"/>
    </location>
</feature>
<feature type="transmembrane region" description="Helical" evidence="24">
    <location>
        <begin position="384"/>
        <end position="404"/>
    </location>
</feature>
<accession>A0A2P6MMQ5</accession>
<evidence type="ECO:0000256" key="5">
    <source>
        <dbReference type="ARBA" id="ARBA00005555"/>
    </source>
</evidence>
<evidence type="ECO:0000256" key="23">
    <source>
        <dbReference type="SAM" id="MobiDB-lite"/>
    </source>
</evidence>
<keyword evidence="7 21" id="KW-0808">Transferase</keyword>
<evidence type="ECO:0000256" key="21">
    <source>
        <dbReference type="RuleBase" id="RU365038"/>
    </source>
</evidence>
<keyword evidence="18" id="KW-0325">Glycoprotein</keyword>
<feature type="compositionally biased region" description="Polar residues" evidence="23">
    <location>
        <begin position="565"/>
        <end position="574"/>
    </location>
</feature>
<dbReference type="InParanoid" id="A0A2P6MMQ5"/>
<evidence type="ECO:0000256" key="4">
    <source>
        <dbReference type="ARBA" id="ARBA00004906"/>
    </source>
</evidence>
<dbReference type="GO" id="GO:0061630">
    <property type="term" value="F:ubiquitin protein ligase activity"/>
    <property type="evidence" value="ECO:0007669"/>
    <property type="project" value="UniProtKB-EC"/>
</dbReference>
<dbReference type="EC" id="2.3.2.27" evidence="21"/>
<keyword evidence="8 24" id="KW-0812">Transmembrane</keyword>
<keyword evidence="12 21" id="KW-0833">Ubl conjugation pathway</keyword>
<evidence type="ECO:0000256" key="18">
    <source>
        <dbReference type="ARBA" id="ARBA00023180"/>
    </source>
</evidence>
<evidence type="ECO:0000256" key="8">
    <source>
        <dbReference type="ARBA" id="ARBA00022692"/>
    </source>
</evidence>
<feature type="transmembrane region" description="Helical" evidence="24">
    <location>
        <begin position="217"/>
        <end position="237"/>
    </location>
</feature>
<evidence type="ECO:0000256" key="16">
    <source>
        <dbReference type="ARBA" id="ARBA00023054"/>
    </source>
</evidence>
<keyword evidence="15 24" id="KW-1133">Transmembrane helix</keyword>
<feature type="transmembrane region" description="Helical" evidence="24">
    <location>
        <begin position="191"/>
        <end position="211"/>
    </location>
</feature>
<name>A0A2P6MMQ5_9EUKA</name>
<evidence type="ECO:0000313" key="27">
    <source>
        <dbReference type="Proteomes" id="UP000241769"/>
    </source>
</evidence>
<evidence type="ECO:0000256" key="6">
    <source>
        <dbReference type="ARBA" id="ARBA00006618"/>
    </source>
</evidence>
<protein>
    <recommendedName>
        <fullName evidence="21">E3 ubiquitin protein ligase</fullName>
        <ecNumber evidence="21">2.3.2.27</ecNumber>
    </recommendedName>
</protein>
<dbReference type="GO" id="GO:0016020">
    <property type="term" value="C:membrane"/>
    <property type="evidence" value="ECO:0007669"/>
    <property type="project" value="UniProtKB-SubCell"/>
</dbReference>
<feature type="transmembrane region" description="Helical" evidence="24">
    <location>
        <begin position="244"/>
        <end position="264"/>
    </location>
</feature>
<organism evidence="26 27">
    <name type="scientific">Planoprotostelium fungivorum</name>
    <dbReference type="NCBI Taxonomy" id="1890364"/>
    <lineage>
        <taxon>Eukaryota</taxon>
        <taxon>Amoebozoa</taxon>
        <taxon>Evosea</taxon>
        <taxon>Variosea</taxon>
        <taxon>Cavosteliida</taxon>
        <taxon>Cavosteliaceae</taxon>
        <taxon>Planoprotostelium</taxon>
    </lineage>
</organism>
<feature type="coiled-coil region" evidence="22">
    <location>
        <begin position="1041"/>
        <end position="1110"/>
    </location>
</feature>
<evidence type="ECO:0000256" key="14">
    <source>
        <dbReference type="ARBA" id="ARBA00022853"/>
    </source>
</evidence>
<evidence type="ECO:0000256" key="2">
    <source>
        <dbReference type="ARBA" id="ARBA00004123"/>
    </source>
</evidence>
<dbReference type="InterPro" id="IPR017907">
    <property type="entry name" value="Znf_RING_CS"/>
</dbReference>
<keyword evidence="19 21" id="KW-0539">Nucleus</keyword>
<evidence type="ECO:0000256" key="9">
    <source>
        <dbReference type="ARBA" id="ARBA00022723"/>
    </source>
</evidence>
<dbReference type="GO" id="GO:0016567">
    <property type="term" value="P:protein ubiquitination"/>
    <property type="evidence" value="ECO:0007669"/>
    <property type="project" value="UniProtKB-UniRule"/>
</dbReference>
<evidence type="ECO:0000256" key="15">
    <source>
        <dbReference type="ARBA" id="ARBA00022989"/>
    </source>
</evidence>
<evidence type="ECO:0000256" key="20">
    <source>
        <dbReference type="PROSITE-ProRule" id="PRU00175"/>
    </source>
</evidence>
<comment type="caution">
    <text evidence="26">The sequence shown here is derived from an EMBL/GenBank/DDBJ whole genome shotgun (WGS) entry which is preliminary data.</text>
</comment>